<organism evidence="1">
    <name type="scientific">Arundo donax</name>
    <name type="common">Giant reed</name>
    <name type="synonym">Donax arundinaceus</name>
    <dbReference type="NCBI Taxonomy" id="35708"/>
    <lineage>
        <taxon>Eukaryota</taxon>
        <taxon>Viridiplantae</taxon>
        <taxon>Streptophyta</taxon>
        <taxon>Embryophyta</taxon>
        <taxon>Tracheophyta</taxon>
        <taxon>Spermatophyta</taxon>
        <taxon>Magnoliopsida</taxon>
        <taxon>Liliopsida</taxon>
        <taxon>Poales</taxon>
        <taxon>Poaceae</taxon>
        <taxon>PACMAD clade</taxon>
        <taxon>Arundinoideae</taxon>
        <taxon>Arundineae</taxon>
        <taxon>Arundo</taxon>
    </lineage>
</organism>
<name>A0A0A9AMK3_ARUDO</name>
<dbReference type="AlphaFoldDB" id="A0A0A9AMK3"/>
<dbReference type="EMBL" id="GBRH01247775">
    <property type="protein sequence ID" value="JAD50120.1"/>
    <property type="molecule type" value="Transcribed_RNA"/>
</dbReference>
<reference evidence="1" key="2">
    <citation type="journal article" date="2015" name="Data Brief">
        <title>Shoot transcriptome of the giant reed, Arundo donax.</title>
        <authorList>
            <person name="Barrero R.A."/>
            <person name="Guerrero F.D."/>
            <person name="Moolhuijzen P."/>
            <person name="Goolsby J.A."/>
            <person name="Tidwell J."/>
            <person name="Bellgard S.E."/>
            <person name="Bellgard M.I."/>
        </authorList>
    </citation>
    <scope>NUCLEOTIDE SEQUENCE</scope>
    <source>
        <tissue evidence="1">Shoot tissue taken approximately 20 cm above the soil surface</tissue>
    </source>
</reference>
<accession>A0A0A9AMK3</accession>
<sequence>MSLYQFTGGSREADGHFLWEILSEIN</sequence>
<evidence type="ECO:0000313" key="1">
    <source>
        <dbReference type="EMBL" id="JAD50120.1"/>
    </source>
</evidence>
<protein>
    <submittedName>
        <fullName evidence="1">Uncharacterized protein</fullName>
    </submittedName>
</protein>
<proteinExistence type="predicted"/>
<reference evidence="1" key="1">
    <citation type="submission" date="2014-09" db="EMBL/GenBank/DDBJ databases">
        <authorList>
            <person name="Magalhaes I.L.F."/>
            <person name="Oliveira U."/>
            <person name="Santos F.R."/>
            <person name="Vidigal T.H.D.A."/>
            <person name="Brescovit A.D."/>
            <person name="Santos A.J."/>
        </authorList>
    </citation>
    <scope>NUCLEOTIDE SEQUENCE</scope>
    <source>
        <tissue evidence="1">Shoot tissue taken approximately 20 cm above the soil surface</tissue>
    </source>
</reference>